<evidence type="ECO:0008006" key="3">
    <source>
        <dbReference type="Google" id="ProtNLM"/>
    </source>
</evidence>
<reference evidence="1 2" key="1">
    <citation type="journal article" date="2016" name="Nat. Commun.">
        <title>Extremotolerant tardigrade genome and improved radiotolerance of human cultured cells by tardigrade-unique protein.</title>
        <authorList>
            <person name="Hashimoto T."/>
            <person name="Horikawa D.D."/>
            <person name="Saito Y."/>
            <person name="Kuwahara H."/>
            <person name="Kozuka-Hata H."/>
            <person name="Shin-I T."/>
            <person name="Minakuchi Y."/>
            <person name="Ohishi K."/>
            <person name="Motoyama A."/>
            <person name="Aizu T."/>
            <person name="Enomoto A."/>
            <person name="Kondo K."/>
            <person name="Tanaka S."/>
            <person name="Hara Y."/>
            <person name="Koshikawa S."/>
            <person name="Sagara H."/>
            <person name="Miura T."/>
            <person name="Yokobori S."/>
            <person name="Miyagawa K."/>
            <person name="Suzuki Y."/>
            <person name="Kubo T."/>
            <person name="Oyama M."/>
            <person name="Kohara Y."/>
            <person name="Fujiyama A."/>
            <person name="Arakawa K."/>
            <person name="Katayama T."/>
            <person name="Toyoda A."/>
            <person name="Kunieda T."/>
        </authorList>
    </citation>
    <scope>NUCLEOTIDE SEQUENCE [LARGE SCALE GENOMIC DNA]</scope>
    <source>
        <strain evidence="1 2">YOKOZUNA-1</strain>
    </source>
</reference>
<dbReference type="Proteomes" id="UP000186922">
    <property type="component" value="Unassembled WGS sequence"/>
</dbReference>
<proteinExistence type="predicted"/>
<dbReference type="AlphaFoldDB" id="A0A1D1URV0"/>
<dbReference type="PANTHER" id="PTHR30575">
    <property type="entry name" value="PEPTIDASE M20"/>
    <property type="match status" value="1"/>
</dbReference>
<name>A0A1D1URV0_RAMVA</name>
<dbReference type="InterPro" id="IPR052030">
    <property type="entry name" value="Peptidase_M20/M20A_hydrolases"/>
</dbReference>
<protein>
    <recommendedName>
        <fullName evidence="3">Peptidase M20 dimerisation domain-containing protein</fullName>
    </recommendedName>
</protein>
<dbReference type="InterPro" id="IPR036264">
    <property type="entry name" value="Bact_exopeptidase_dim_dom"/>
</dbReference>
<comment type="caution">
    <text evidence="1">The sequence shown here is derived from an EMBL/GenBank/DDBJ whole genome shotgun (WGS) entry which is preliminary data.</text>
</comment>
<dbReference type="Gene3D" id="3.40.630.10">
    <property type="entry name" value="Zn peptidases"/>
    <property type="match status" value="1"/>
</dbReference>
<dbReference type="EMBL" id="BDGG01000002">
    <property type="protein sequence ID" value="GAU92181.1"/>
    <property type="molecule type" value="Genomic_DNA"/>
</dbReference>
<dbReference type="STRING" id="947166.A0A1D1URV0"/>
<organism evidence="1 2">
    <name type="scientific">Ramazzottius varieornatus</name>
    <name type="common">Water bear</name>
    <name type="synonym">Tardigrade</name>
    <dbReference type="NCBI Taxonomy" id="947166"/>
    <lineage>
        <taxon>Eukaryota</taxon>
        <taxon>Metazoa</taxon>
        <taxon>Ecdysozoa</taxon>
        <taxon>Tardigrada</taxon>
        <taxon>Eutardigrada</taxon>
        <taxon>Parachela</taxon>
        <taxon>Hypsibioidea</taxon>
        <taxon>Ramazzottiidae</taxon>
        <taxon>Ramazzottius</taxon>
    </lineage>
</organism>
<evidence type="ECO:0000313" key="2">
    <source>
        <dbReference type="Proteomes" id="UP000186922"/>
    </source>
</evidence>
<dbReference type="Pfam" id="PF01546">
    <property type="entry name" value="Peptidase_M20"/>
    <property type="match status" value="1"/>
</dbReference>
<keyword evidence="2" id="KW-1185">Reference proteome</keyword>
<dbReference type="GO" id="GO:0016805">
    <property type="term" value="F:dipeptidase activity"/>
    <property type="evidence" value="ECO:0007669"/>
    <property type="project" value="TreeGrafter"/>
</dbReference>
<accession>A0A1D1URV0</accession>
<evidence type="ECO:0000313" key="1">
    <source>
        <dbReference type="EMBL" id="GAU92181.1"/>
    </source>
</evidence>
<dbReference type="SUPFAM" id="SSF53187">
    <property type="entry name" value="Zn-dependent exopeptidases"/>
    <property type="match status" value="1"/>
</dbReference>
<dbReference type="SUPFAM" id="SSF55031">
    <property type="entry name" value="Bacterial exopeptidase dimerisation domain"/>
    <property type="match status" value="1"/>
</dbReference>
<dbReference type="PANTHER" id="PTHR30575:SF0">
    <property type="entry name" value="XAA-ARG DIPEPTIDASE"/>
    <property type="match status" value="1"/>
</dbReference>
<dbReference type="OrthoDB" id="6119954at2759"/>
<gene>
    <name evidence="1" type="primary">RvY_04294-1</name>
    <name evidence="1" type="synonym">RvY_04294.1</name>
    <name evidence="1" type="ORF">RvY_04294</name>
</gene>
<dbReference type="InterPro" id="IPR002933">
    <property type="entry name" value="Peptidase_M20"/>
</dbReference>
<sequence>MAGSAGQKFKDTVSNTLLRYKEDLNSIGQDLRAKPELGLHEYYANERLTTFLEQQNLLVQKSYGSMATAFRGEFRSSHYSPSIHRTIAVLCEYDALPEIGHACGHNLIAEAGIVTALAVREVLSQHQEVQGRLVVLGTPAEETDAGRITLIQEGAFDDIDFAMMVHPFANNDLEPVILGMAVCSISFHSTDEYGNAMDAAVAVYFEVAALRQHFRKDCRAHGVMLDVGQSSWADKTFIPQFTQSKYTVRAVRNEDVRQLREKLAFIAEGVASATGCRVQLPWQPPEGADCVYSGMVHNKTMAEV</sequence>